<dbReference type="Proteomes" id="UP000308600">
    <property type="component" value="Unassembled WGS sequence"/>
</dbReference>
<gene>
    <name evidence="1" type="ORF">BDN72DRAFT_907346</name>
</gene>
<organism evidence="1 2">
    <name type="scientific">Pluteus cervinus</name>
    <dbReference type="NCBI Taxonomy" id="181527"/>
    <lineage>
        <taxon>Eukaryota</taxon>
        <taxon>Fungi</taxon>
        <taxon>Dikarya</taxon>
        <taxon>Basidiomycota</taxon>
        <taxon>Agaricomycotina</taxon>
        <taxon>Agaricomycetes</taxon>
        <taxon>Agaricomycetidae</taxon>
        <taxon>Agaricales</taxon>
        <taxon>Pluteineae</taxon>
        <taxon>Pluteaceae</taxon>
        <taxon>Pluteus</taxon>
    </lineage>
</organism>
<evidence type="ECO:0000313" key="1">
    <source>
        <dbReference type="EMBL" id="TFK57891.1"/>
    </source>
</evidence>
<reference evidence="1 2" key="1">
    <citation type="journal article" date="2019" name="Nat. Ecol. Evol.">
        <title>Megaphylogeny resolves global patterns of mushroom evolution.</title>
        <authorList>
            <person name="Varga T."/>
            <person name="Krizsan K."/>
            <person name="Foldi C."/>
            <person name="Dima B."/>
            <person name="Sanchez-Garcia M."/>
            <person name="Sanchez-Ramirez S."/>
            <person name="Szollosi G.J."/>
            <person name="Szarkandi J.G."/>
            <person name="Papp V."/>
            <person name="Albert L."/>
            <person name="Andreopoulos W."/>
            <person name="Angelini C."/>
            <person name="Antonin V."/>
            <person name="Barry K.W."/>
            <person name="Bougher N.L."/>
            <person name="Buchanan P."/>
            <person name="Buyck B."/>
            <person name="Bense V."/>
            <person name="Catcheside P."/>
            <person name="Chovatia M."/>
            <person name="Cooper J."/>
            <person name="Damon W."/>
            <person name="Desjardin D."/>
            <person name="Finy P."/>
            <person name="Geml J."/>
            <person name="Haridas S."/>
            <person name="Hughes K."/>
            <person name="Justo A."/>
            <person name="Karasinski D."/>
            <person name="Kautmanova I."/>
            <person name="Kiss B."/>
            <person name="Kocsube S."/>
            <person name="Kotiranta H."/>
            <person name="LaButti K.M."/>
            <person name="Lechner B.E."/>
            <person name="Liimatainen K."/>
            <person name="Lipzen A."/>
            <person name="Lukacs Z."/>
            <person name="Mihaltcheva S."/>
            <person name="Morgado L.N."/>
            <person name="Niskanen T."/>
            <person name="Noordeloos M.E."/>
            <person name="Ohm R.A."/>
            <person name="Ortiz-Santana B."/>
            <person name="Ovrebo C."/>
            <person name="Racz N."/>
            <person name="Riley R."/>
            <person name="Savchenko A."/>
            <person name="Shiryaev A."/>
            <person name="Soop K."/>
            <person name="Spirin V."/>
            <person name="Szebenyi C."/>
            <person name="Tomsovsky M."/>
            <person name="Tulloss R.E."/>
            <person name="Uehling J."/>
            <person name="Grigoriev I.V."/>
            <person name="Vagvolgyi C."/>
            <person name="Papp T."/>
            <person name="Martin F.M."/>
            <person name="Miettinen O."/>
            <person name="Hibbett D.S."/>
            <person name="Nagy L.G."/>
        </authorList>
    </citation>
    <scope>NUCLEOTIDE SEQUENCE [LARGE SCALE GENOMIC DNA]</scope>
    <source>
        <strain evidence="1 2">NL-1719</strain>
    </source>
</reference>
<proteinExistence type="predicted"/>
<sequence length="73" mass="8286">MSALSVFLRLARACPRFAHTIRGYLRRSFEPALGFIECDSYSLDFALRLHGARHTIHTSYSVAVGKAWPVFSR</sequence>
<keyword evidence="2" id="KW-1185">Reference proteome</keyword>
<protein>
    <submittedName>
        <fullName evidence="1">Uncharacterized protein</fullName>
    </submittedName>
</protein>
<dbReference type="EMBL" id="ML209905">
    <property type="protein sequence ID" value="TFK57891.1"/>
    <property type="molecule type" value="Genomic_DNA"/>
</dbReference>
<accession>A0ACD2ZWX6</accession>
<name>A0ACD2ZWX6_9AGAR</name>
<evidence type="ECO:0000313" key="2">
    <source>
        <dbReference type="Proteomes" id="UP000308600"/>
    </source>
</evidence>